<dbReference type="RefSeq" id="WP_175394026.1">
    <property type="nucleotide sequence ID" value="NZ_JABMCB010000121.1"/>
</dbReference>
<name>A0A7Y6BSY8_9BACL</name>
<protein>
    <recommendedName>
        <fullName evidence="3">Type II toxin-antitoxin system HicA family toxin</fullName>
    </recommendedName>
</protein>
<dbReference type="EMBL" id="JABMCB010000121">
    <property type="protein sequence ID" value="NUU74043.1"/>
    <property type="molecule type" value="Genomic_DNA"/>
</dbReference>
<gene>
    <name evidence="1" type="ORF">HP552_01940</name>
</gene>
<keyword evidence="2" id="KW-1185">Reference proteome</keyword>
<reference evidence="1 2" key="1">
    <citation type="submission" date="2020-05" db="EMBL/GenBank/DDBJ databases">
        <title>Genome Sequencing of Type Strains.</title>
        <authorList>
            <person name="Lemaire J.F."/>
            <person name="Inderbitzin P."/>
            <person name="Gregorio O.A."/>
            <person name="Collins S.B."/>
            <person name="Wespe N."/>
            <person name="Knight-Connoni V."/>
        </authorList>
    </citation>
    <scope>NUCLEOTIDE SEQUENCE [LARGE SCALE GENOMIC DNA]</scope>
    <source>
        <strain evidence="1 2">LMG 21957</strain>
    </source>
</reference>
<dbReference type="AlphaFoldDB" id="A0A7Y6BSY8"/>
<evidence type="ECO:0000313" key="1">
    <source>
        <dbReference type="EMBL" id="NUU74043.1"/>
    </source>
</evidence>
<organism evidence="1 2">
    <name type="scientific">Paenibacillus xylanilyticus</name>
    <dbReference type="NCBI Taxonomy" id="248903"/>
    <lineage>
        <taxon>Bacteria</taxon>
        <taxon>Bacillati</taxon>
        <taxon>Bacillota</taxon>
        <taxon>Bacilli</taxon>
        <taxon>Bacillales</taxon>
        <taxon>Paenibacillaceae</taxon>
        <taxon>Paenibacillus</taxon>
    </lineage>
</organism>
<dbReference type="Proteomes" id="UP000526125">
    <property type="component" value="Unassembled WGS sequence"/>
</dbReference>
<proteinExistence type="predicted"/>
<accession>A0A7Y6BSY8</accession>
<evidence type="ECO:0008006" key="3">
    <source>
        <dbReference type="Google" id="ProtNLM"/>
    </source>
</evidence>
<comment type="caution">
    <text evidence="1">The sequence shown here is derived from an EMBL/GenBank/DDBJ whole genome shotgun (WGS) entry which is preliminary data.</text>
</comment>
<sequence length="76" mass="8662">MASVGKIIDKMRRQPRNISYDEAAKVLNHFGYELARKGATSHRPFVNQDGDVFILKDTNPLKISYITEILDRLVGE</sequence>
<evidence type="ECO:0000313" key="2">
    <source>
        <dbReference type="Proteomes" id="UP000526125"/>
    </source>
</evidence>